<accession>U5D2L8</accession>
<feature type="region of interest" description="Disordered" evidence="1">
    <location>
        <begin position="35"/>
        <end position="77"/>
    </location>
</feature>
<proteinExistence type="predicted"/>
<gene>
    <name evidence="2" type="ORF">AMTR_s00051p00177700</name>
</gene>
<dbReference type="EMBL" id="KI392418">
    <property type="protein sequence ID" value="ERN16669.1"/>
    <property type="molecule type" value="Genomic_DNA"/>
</dbReference>
<organism evidence="2 3">
    <name type="scientific">Amborella trichopoda</name>
    <dbReference type="NCBI Taxonomy" id="13333"/>
    <lineage>
        <taxon>Eukaryota</taxon>
        <taxon>Viridiplantae</taxon>
        <taxon>Streptophyta</taxon>
        <taxon>Embryophyta</taxon>
        <taxon>Tracheophyta</taxon>
        <taxon>Spermatophyta</taxon>
        <taxon>Magnoliopsida</taxon>
        <taxon>Amborellales</taxon>
        <taxon>Amborellaceae</taxon>
        <taxon>Amborella</taxon>
    </lineage>
</organism>
<dbReference type="AlphaFoldDB" id="U5D2L8"/>
<name>U5D2L8_AMBTC</name>
<reference evidence="3" key="1">
    <citation type="journal article" date="2013" name="Science">
        <title>The Amborella genome and the evolution of flowering plants.</title>
        <authorList>
            <consortium name="Amborella Genome Project"/>
        </authorList>
    </citation>
    <scope>NUCLEOTIDE SEQUENCE [LARGE SCALE GENOMIC DNA]</scope>
</reference>
<keyword evidence="3" id="KW-1185">Reference proteome</keyword>
<protein>
    <submittedName>
        <fullName evidence="2">Uncharacterized protein</fullName>
    </submittedName>
</protein>
<evidence type="ECO:0000313" key="2">
    <source>
        <dbReference type="EMBL" id="ERN16669.1"/>
    </source>
</evidence>
<dbReference type="Gramene" id="ERN16669">
    <property type="protein sequence ID" value="ERN16669"/>
    <property type="gene ID" value="AMTR_s00051p00177700"/>
</dbReference>
<evidence type="ECO:0000313" key="3">
    <source>
        <dbReference type="Proteomes" id="UP000017836"/>
    </source>
</evidence>
<sequence>MDRCGRLSGLLLGAADNPSLANVNPYVRVPLPSFIQSQSQSRASTQRTRGPRQTIPRLEGEASSRIAGVEEDSLSKK</sequence>
<dbReference type="Proteomes" id="UP000017836">
    <property type="component" value="Unassembled WGS sequence"/>
</dbReference>
<feature type="compositionally biased region" description="Low complexity" evidence="1">
    <location>
        <begin position="36"/>
        <end position="48"/>
    </location>
</feature>
<dbReference type="HOGENOM" id="CLU_2641434_0_0_1"/>
<evidence type="ECO:0000256" key="1">
    <source>
        <dbReference type="SAM" id="MobiDB-lite"/>
    </source>
</evidence>